<gene>
    <name evidence="1" type="ORF">WA1_28160</name>
</gene>
<keyword evidence="2" id="KW-1185">Reference proteome</keyword>
<proteinExistence type="predicted"/>
<reference evidence="1 2" key="1">
    <citation type="journal article" date="2013" name="Genome Biol. Evol.">
        <title>Genomes of Stigonematalean cyanobacteria (subsection V) and the evolution of oxygenic photosynthesis from prokaryotes to plastids.</title>
        <authorList>
            <person name="Dagan T."/>
            <person name="Roettger M."/>
            <person name="Stucken K."/>
            <person name="Landan G."/>
            <person name="Koch R."/>
            <person name="Major P."/>
            <person name="Gould S.B."/>
            <person name="Goremykin V.V."/>
            <person name="Rippka R."/>
            <person name="Tandeau de Marsac N."/>
            <person name="Gugger M."/>
            <person name="Lockhart P.J."/>
            <person name="Allen J.F."/>
            <person name="Brune I."/>
            <person name="Maus I."/>
            <person name="Puhler A."/>
            <person name="Martin W.F."/>
        </authorList>
    </citation>
    <scope>NUCLEOTIDE SEQUENCE [LARGE SCALE GENOMIC DNA]</scope>
    <source>
        <strain evidence="1 2">PCC 7110</strain>
    </source>
</reference>
<evidence type="ECO:0000313" key="2">
    <source>
        <dbReference type="Proteomes" id="UP000076925"/>
    </source>
</evidence>
<dbReference type="STRING" id="128403.WA1_28160"/>
<organism evidence="1 2">
    <name type="scientific">Scytonema hofmannii PCC 7110</name>
    <dbReference type="NCBI Taxonomy" id="128403"/>
    <lineage>
        <taxon>Bacteria</taxon>
        <taxon>Bacillati</taxon>
        <taxon>Cyanobacteriota</taxon>
        <taxon>Cyanophyceae</taxon>
        <taxon>Nostocales</taxon>
        <taxon>Scytonemataceae</taxon>
        <taxon>Scytonema</taxon>
    </lineage>
</organism>
<accession>A0A139X660</accession>
<dbReference type="EMBL" id="ANNX02000031">
    <property type="protein sequence ID" value="KYC40146.1"/>
    <property type="molecule type" value="Genomic_DNA"/>
</dbReference>
<protein>
    <submittedName>
        <fullName evidence="1">Uncharacterized protein</fullName>
    </submittedName>
</protein>
<dbReference type="Proteomes" id="UP000076925">
    <property type="component" value="Unassembled WGS sequence"/>
</dbReference>
<evidence type="ECO:0000313" key="1">
    <source>
        <dbReference type="EMBL" id="KYC40146.1"/>
    </source>
</evidence>
<name>A0A139X660_9CYAN</name>
<sequence>MSPLEIRKRGLEALAQALGPVGMVRFLQQFGGNKGDYTQERDQLLEGITMNDILVQIQENRERRQSDT</sequence>
<comment type="caution">
    <text evidence="1">The sequence shown here is derived from an EMBL/GenBank/DDBJ whole genome shotgun (WGS) entry which is preliminary data.</text>
</comment>
<dbReference type="OrthoDB" id="123228at2"/>
<dbReference type="AlphaFoldDB" id="A0A139X660"/>